<comment type="caution">
    <text evidence="1">The sequence shown here is derived from an EMBL/GenBank/DDBJ whole genome shotgun (WGS) entry which is preliminary data.</text>
</comment>
<dbReference type="Proteomes" id="UP001595793">
    <property type="component" value="Unassembled WGS sequence"/>
</dbReference>
<gene>
    <name evidence="1" type="ORF">ACFOS1_13840</name>
</gene>
<protein>
    <submittedName>
        <fullName evidence="1">Uncharacterized protein</fullName>
    </submittedName>
</protein>
<evidence type="ECO:0000313" key="1">
    <source>
        <dbReference type="EMBL" id="MFC4028493.1"/>
    </source>
</evidence>
<dbReference type="EMBL" id="JBHSAS010000010">
    <property type="protein sequence ID" value="MFC4028493.1"/>
    <property type="molecule type" value="Genomic_DNA"/>
</dbReference>
<proteinExistence type="predicted"/>
<name>A0ABV8H979_9FLAO</name>
<keyword evidence="2" id="KW-1185">Reference proteome</keyword>
<sequence length="47" mass="5265">MRVLEKYGGLYPCGLHWHQAGYTGQKAGRFATGYAQIILAHKLCSLR</sequence>
<reference evidence="2" key="1">
    <citation type="journal article" date="2019" name="Int. J. Syst. Evol. Microbiol.">
        <title>The Global Catalogue of Microorganisms (GCM) 10K type strain sequencing project: providing services to taxonomists for standard genome sequencing and annotation.</title>
        <authorList>
            <consortium name="The Broad Institute Genomics Platform"/>
            <consortium name="The Broad Institute Genome Sequencing Center for Infectious Disease"/>
            <person name="Wu L."/>
            <person name="Ma J."/>
        </authorList>
    </citation>
    <scope>NUCLEOTIDE SEQUENCE [LARGE SCALE GENOMIC DNA]</scope>
    <source>
        <strain evidence="2">CECT 9128</strain>
    </source>
</reference>
<dbReference type="RefSeq" id="WP_386270431.1">
    <property type="nucleotide sequence ID" value="NZ_JBHSAS010000010.1"/>
</dbReference>
<organism evidence="1 2">
    <name type="scientific">Zunongwangia endophytica</name>
    <dbReference type="NCBI Taxonomy" id="1808945"/>
    <lineage>
        <taxon>Bacteria</taxon>
        <taxon>Pseudomonadati</taxon>
        <taxon>Bacteroidota</taxon>
        <taxon>Flavobacteriia</taxon>
        <taxon>Flavobacteriales</taxon>
        <taxon>Flavobacteriaceae</taxon>
        <taxon>Zunongwangia</taxon>
    </lineage>
</organism>
<evidence type="ECO:0000313" key="2">
    <source>
        <dbReference type="Proteomes" id="UP001595793"/>
    </source>
</evidence>
<accession>A0ABV8H979</accession>